<dbReference type="AlphaFoldDB" id="A0AAV7KMH6"/>
<proteinExistence type="predicted"/>
<sequence>MASRVEVPLGPNRIHSYKPQSMGNNAGNVAYSRNSQTQLNTRAQEFIYSVQCSLYKFDTTNNSWTNLENSRNCVVQLYKVKGKSIVSASLKRSGVKFFEYSITSKLYFGNLDDHLYQLNDRNNKDEIWGISFLVRNDGTNFANKFEDLIQYEPGSEGIDVPLVDPLPFLRPDNIGEEIISLSTEELTTLSYPLQIALETGNIAQGQYCINLLCGLPESHRKFVFQNRTTGDNHDLEKLRVVIENLEEVERIVEIEVPIGITINTLKEIFFIRFGIRRELQKWIMKNNISIGKDLVDLKFDSNNVVNLLILSHQSIGLQDNLTTHNQSIL</sequence>
<name>A0AAV7KMH6_9METZ</name>
<dbReference type="SUPFAM" id="SSF54236">
    <property type="entry name" value="Ubiquitin-like"/>
    <property type="match status" value="1"/>
</dbReference>
<protein>
    <submittedName>
        <fullName evidence="1">Uncharacterized protein</fullName>
    </submittedName>
</protein>
<organism evidence="1 2">
    <name type="scientific">Oopsacas minuta</name>
    <dbReference type="NCBI Taxonomy" id="111878"/>
    <lineage>
        <taxon>Eukaryota</taxon>
        <taxon>Metazoa</taxon>
        <taxon>Porifera</taxon>
        <taxon>Hexactinellida</taxon>
        <taxon>Hexasterophora</taxon>
        <taxon>Lyssacinosida</taxon>
        <taxon>Leucopsacidae</taxon>
        <taxon>Oopsacas</taxon>
    </lineage>
</organism>
<gene>
    <name evidence="1" type="ORF">LOD99_9792</name>
</gene>
<evidence type="ECO:0000313" key="1">
    <source>
        <dbReference type="EMBL" id="KAI6661840.1"/>
    </source>
</evidence>
<comment type="caution">
    <text evidence="1">The sequence shown here is derived from an EMBL/GenBank/DDBJ whole genome shotgun (WGS) entry which is preliminary data.</text>
</comment>
<dbReference type="EMBL" id="JAKMXF010000005">
    <property type="protein sequence ID" value="KAI6661840.1"/>
    <property type="molecule type" value="Genomic_DNA"/>
</dbReference>
<reference evidence="1 2" key="1">
    <citation type="journal article" date="2023" name="BMC Biol.">
        <title>The compact genome of the sponge Oopsacas minuta (Hexactinellida) is lacking key metazoan core genes.</title>
        <authorList>
            <person name="Santini S."/>
            <person name="Schenkelaars Q."/>
            <person name="Jourda C."/>
            <person name="Duchesne M."/>
            <person name="Belahbib H."/>
            <person name="Rocher C."/>
            <person name="Selva M."/>
            <person name="Riesgo A."/>
            <person name="Vervoort M."/>
            <person name="Leys S.P."/>
            <person name="Kodjabachian L."/>
            <person name="Le Bivic A."/>
            <person name="Borchiellini C."/>
            <person name="Claverie J.M."/>
            <person name="Renard E."/>
        </authorList>
    </citation>
    <scope>NUCLEOTIDE SEQUENCE [LARGE SCALE GENOMIC DNA]</scope>
    <source>
        <strain evidence="1">SPO-2</strain>
    </source>
</reference>
<keyword evidence="2" id="KW-1185">Reference proteome</keyword>
<dbReference type="InterPro" id="IPR029071">
    <property type="entry name" value="Ubiquitin-like_domsf"/>
</dbReference>
<dbReference type="Proteomes" id="UP001165289">
    <property type="component" value="Unassembled WGS sequence"/>
</dbReference>
<evidence type="ECO:0000313" key="2">
    <source>
        <dbReference type="Proteomes" id="UP001165289"/>
    </source>
</evidence>
<dbReference type="SUPFAM" id="SSF50729">
    <property type="entry name" value="PH domain-like"/>
    <property type="match status" value="1"/>
</dbReference>
<accession>A0AAV7KMH6</accession>